<gene>
    <name evidence="2" type="ORF">MARGE09_P3067</name>
</gene>
<name>A0AAN2BLC6_9GAMM</name>
<keyword evidence="3" id="KW-1185">Reference proteome</keyword>
<feature type="transmembrane region" description="Helical" evidence="1">
    <location>
        <begin position="45"/>
        <end position="67"/>
    </location>
</feature>
<protein>
    <submittedName>
        <fullName evidence="2">Uncharacterized protein</fullName>
    </submittedName>
</protein>
<evidence type="ECO:0000313" key="2">
    <source>
        <dbReference type="EMBL" id="BCD98866.1"/>
    </source>
</evidence>
<dbReference type="EMBL" id="AP023086">
    <property type="protein sequence ID" value="BCD98866.1"/>
    <property type="molecule type" value="Genomic_DNA"/>
</dbReference>
<proteinExistence type="predicted"/>
<evidence type="ECO:0000256" key="1">
    <source>
        <dbReference type="SAM" id="Phobius"/>
    </source>
</evidence>
<sequence>MLRCITLTTYIHIRMRCLLRGFLPNVINLAAADNFSGLAQAIYDFVLLDFVLLGNCSCITLIAYIHIRMQSLILHILMQVQSLPPTHPCWGWALRTRSGKCAPRLRASCAVLIKYILYRCIFDHLAIPARAGA</sequence>
<keyword evidence="1" id="KW-1133">Transmembrane helix</keyword>
<dbReference type="AlphaFoldDB" id="A0AAN2BLC6"/>
<evidence type="ECO:0000313" key="3">
    <source>
        <dbReference type="Proteomes" id="UP001320119"/>
    </source>
</evidence>
<organism evidence="2 3">
    <name type="scientific">Marinagarivorans cellulosilyticus</name>
    <dbReference type="NCBI Taxonomy" id="2721545"/>
    <lineage>
        <taxon>Bacteria</taxon>
        <taxon>Pseudomonadati</taxon>
        <taxon>Pseudomonadota</taxon>
        <taxon>Gammaproteobacteria</taxon>
        <taxon>Cellvibrionales</taxon>
        <taxon>Cellvibrionaceae</taxon>
        <taxon>Marinagarivorans</taxon>
    </lineage>
</organism>
<keyword evidence="1" id="KW-0472">Membrane</keyword>
<keyword evidence="1" id="KW-0812">Transmembrane</keyword>
<reference evidence="2 3" key="1">
    <citation type="journal article" date="2022" name="IScience">
        <title>An ultrasensitive nanofiber-based assay for enzymatic hydrolysis and deep-sea microbial degradation of cellulose.</title>
        <authorList>
            <person name="Tsudome M."/>
            <person name="Tachioka M."/>
            <person name="Miyazaki M."/>
            <person name="Uchimura K."/>
            <person name="Tsuda M."/>
            <person name="Takaki Y."/>
            <person name="Deguchi S."/>
        </authorList>
    </citation>
    <scope>NUCLEOTIDE SEQUENCE [LARGE SCALE GENOMIC DNA]</scope>
    <source>
        <strain evidence="2 3">GE09</strain>
    </source>
</reference>
<dbReference type="KEGG" id="marq:MARGE09_P3067"/>
<dbReference type="Proteomes" id="UP001320119">
    <property type="component" value="Chromosome"/>
</dbReference>
<accession>A0AAN2BLC6</accession>